<dbReference type="Proteomes" id="UP000010471">
    <property type="component" value="Chromosome"/>
</dbReference>
<keyword evidence="7" id="KW-0256">Endoplasmic reticulum</keyword>
<evidence type="ECO:0000313" key="11">
    <source>
        <dbReference type="EMBL" id="AFZ18678.1"/>
    </source>
</evidence>
<keyword evidence="9 10" id="KW-0472">Membrane</keyword>
<name>K9WEQ1_9CYAN</name>
<dbReference type="Pfam" id="PF04188">
    <property type="entry name" value="Mannosyl_trans2"/>
    <property type="match status" value="1"/>
</dbReference>
<dbReference type="KEGG" id="mic:Mic7113_2900"/>
<keyword evidence="12" id="KW-1185">Reference proteome</keyword>
<dbReference type="GO" id="GO:0016020">
    <property type="term" value="C:membrane"/>
    <property type="evidence" value="ECO:0007669"/>
    <property type="project" value="GOC"/>
</dbReference>
<feature type="transmembrane region" description="Helical" evidence="10">
    <location>
        <begin position="339"/>
        <end position="355"/>
    </location>
</feature>
<feature type="transmembrane region" description="Helical" evidence="10">
    <location>
        <begin position="234"/>
        <end position="255"/>
    </location>
</feature>
<proteinExistence type="predicted"/>
<keyword evidence="4" id="KW-0328">Glycosyltransferase</keyword>
<dbReference type="OrthoDB" id="151635at2"/>
<keyword evidence="6 10" id="KW-0812">Transmembrane</keyword>
<evidence type="ECO:0000256" key="6">
    <source>
        <dbReference type="ARBA" id="ARBA00022692"/>
    </source>
</evidence>
<evidence type="ECO:0000256" key="5">
    <source>
        <dbReference type="ARBA" id="ARBA00022679"/>
    </source>
</evidence>
<accession>K9WEQ1</accession>
<dbReference type="eggNOG" id="COG5542">
    <property type="taxonomic scope" value="Bacteria"/>
</dbReference>
<gene>
    <name evidence="11" type="ORF">Mic7113_2900</name>
</gene>
<dbReference type="HOGENOM" id="CLU_715348_0_0_3"/>
<dbReference type="UniPathway" id="UPA00196"/>
<evidence type="ECO:0000256" key="7">
    <source>
        <dbReference type="ARBA" id="ARBA00022824"/>
    </source>
</evidence>
<comment type="pathway">
    <text evidence="2">Glycolipid biosynthesis; glycosylphosphatidylinositol-anchor biosynthesis.</text>
</comment>
<evidence type="ECO:0000313" key="12">
    <source>
        <dbReference type="Proteomes" id="UP000010471"/>
    </source>
</evidence>
<dbReference type="PANTHER" id="PTHR12468:SF2">
    <property type="entry name" value="GPI MANNOSYLTRANSFERASE 2"/>
    <property type="match status" value="1"/>
</dbReference>
<dbReference type="PANTHER" id="PTHR12468">
    <property type="entry name" value="GPI MANNOSYLTRANSFERASE 2"/>
    <property type="match status" value="1"/>
</dbReference>
<sequence>MKTIEPGETDGFKVRLKTQTWAEGLIFVIAIWLLSRLVIFVAMQLLAPVSPISPVTHSGTLPLDYTPDFVPQTSWNLFAHWDGAWYRKIATLGYDYAQDGKYHSIAFFPLFPLAIRAVMSLGLPSQIAGTLVNNLALLGALWLLYRWAEERYSVSVARWATAVLAWCPFSLYGTVVYSEGLFLLVTTAALRSFDQGQYTKAALWGTLATATRSTGVALIPAFLIVAWQEKRPKIAYIAGLAAMGGLLLFSLYCAIDFADPLAFVHVQQAWKSQHPNWFRVLINALKLDEENLLRVVTFWGGGYLLWYLRAKLPPVAVAYGFCSLGIILATGSLSSVSRYVYGIVSIALALGWLFASHPRWGYLTLGLFAVILVRFALRFAWWYWVA</sequence>
<protein>
    <submittedName>
        <fullName evidence="11">Putative integral membrane protein</fullName>
    </submittedName>
</protein>
<reference evidence="11 12" key="1">
    <citation type="submission" date="2012-06" db="EMBL/GenBank/DDBJ databases">
        <title>Finished chromosome of genome of Microcoleus sp. PCC 7113.</title>
        <authorList>
            <consortium name="US DOE Joint Genome Institute"/>
            <person name="Gugger M."/>
            <person name="Coursin T."/>
            <person name="Rippka R."/>
            <person name="Tandeau De Marsac N."/>
            <person name="Huntemann M."/>
            <person name="Wei C.-L."/>
            <person name="Han J."/>
            <person name="Detter J.C."/>
            <person name="Han C."/>
            <person name="Tapia R."/>
            <person name="Chen A."/>
            <person name="Kyrpides N."/>
            <person name="Mavromatis K."/>
            <person name="Markowitz V."/>
            <person name="Szeto E."/>
            <person name="Ivanova N."/>
            <person name="Pagani I."/>
            <person name="Pati A."/>
            <person name="Goodwin L."/>
            <person name="Nordberg H.P."/>
            <person name="Cantor M.N."/>
            <person name="Hua S.X."/>
            <person name="Woyke T."/>
            <person name="Kerfeld C.A."/>
        </authorList>
    </citation>
    <scope>NUCLEOTIDE SEQUENCE [LARGE SCALE GENOMIC DNA]</scope>
    <source>
        <strain evidence="11 12">PCC 7113</strain>
    </source>
</reference>
<evidence type="ECO:0000256" key="3">
    <source>
        <dbReference type="ARBA" id="ARBA00022502"/>
    </source>
</evidence>
<feature type="transmembrane region" description="Helical" evidence="10">
    <location>
        <begin position="21"/>
        <end position="47"/>
    </location>
</feature>
<dbReference type="GO" id="GO:0004376">
    <property type="term" value="F:GPI mannosyltransferase activity"/>
    <property type="evidence" value="ECO:0007669"/>
    <property type="project" value="InterPro"/>
</dbReference>
<dbReference type="AlphaFoldDB" id="K9WEQ1"/>
<evidence type="ECO:0000256" key="8">
    <source>
        <dbReference type="ARBA" id="ARBA00022989"/>
    </source>
</evidence>
<evidence type="ECO:0000256" key="1">
    <source>
        <dbReference type="ARBA" id="ARBA00004477"/>
    </source>
</evidence>
<feature type="transmembrane region" description="Helical" evidence="10">
    <location>
        <begin position="127"/>
        <end position="145"/>
    </location>
</feature>
<keyword evidence="8 10" id="KW-1133">Transmembrane helix</keyword>
<comment type="subcellular location">
    <subcellularLocation>
        <location evidence="1">Endoplasmic reticulum membrane</location>
        <topology evidence="1">Multi-pass membrane protein</topology>
    </subcellularLocation>
</comment>
<evidence type="ECO:0000256" key="9">
    <source>
        <dbReference type="ARBA" id="ARBA00023136"/>
    </source>
</evidence>
<dbReference type="GO" id="GO:0000009">
    <property type="term" value="F:alpha-1,6-mannosyltransferase activity"/>
    <property type="evidence" value="ECO:0007669"/>
    <property type="project" value="InterPro"/>
</dbReference>
<dbReference type="GO" id="GO:0031501">
    <property type="term" value="C:mannosyltransferase complex"/>
    <property type="evidence" value="ECO:0007669"/>
    <property type="project" value="TreeGrafter"/>
</dbReference>
<dbReference type="PATRIC" id="fig|1173027.3.peg.3191"/>
<feature type="transmembrane region" description="Helical" evidence="10">
    <location>
        <begin position="315"/>
        <end position="333"/>
    </location>
</feature>
<dbReference type="RefSeq" id="WP_015182827.1">
    <property type="nucleotide sequence ID" value="NC_019738.1"/>
</dbReference>
<keyword evidence="5" id="KW-0808">Transferase</keyword>
<dbReference type="InterPro" id="IPR007315">
    <property type="entry name" value="PIG-V/Gpi18"/>
</dbReference>
<evidence type="ECO:0000256" key="4">
    <source>
        <dbReference type="ARBA" id="ARBA00022676"/>
    </source>
</evidence>
<dbReference type="EMBL" id="CP003630">
    <property type="protein sequence ID" value="AFZ18678.1"/>
    <property type="molecule type" value="Genomic_DNA"/>
</dbReference>
<dbReference type="STRING" id="1173027.Mic7113_2900"/>
<dbReference type="GO" id="GO:0006506">
    <property type="term" value="P:GPI anchor biosynthetic process"/>
    <property type="evidence" value="ECO:0007669"/>
    <property type="project" value="UniProtKB-UniPathway"/>
</dbReference>
<organism evidence="11 12">
    <name type="scientific">Allocoleopsis franciscana PCC 7113</name>
    <dbReference type="NCBI Taxonomy" id="1173027"/>
    <lineage>
        <taxon>Bacteria</taxon>
        <taxon>Bacillati</taxon>
        <taxon>Cyanobacteriota</taxon>
        <taxon>Cyanophyceae</taxon>
        <taxon>Coleofasciculales</taxon>
        <taxon>Coleofasciculaceae</taxon>
        <taxon>Allocoleopsis</taxon>
        <taxon>Allocoleopsis franciscana</taxon>
    </lineage>
</organism>
<feature type="transmembrane region" description="Helical" evidence="10">
    <location>
        <begin position="362"/>
        <end position="384"/>
    </location>
</feature>
<evidence type="ECO:0000256" key="2">
    <source>
        <dbReference type="ARBA" id="ARBA00004687"/>
    </source>
</evidence>
<keyword evidence="3" id="KW-0337">GPI-anchor biosynthesis</keyword>
<evidence type="ECO:0000256" key="10">
    <source>
        <dbReference type="SAM" id="Phobius"/>
    </source>
</evidence>
<feature type="transmembrane region" description="Helical" evidence="10">
    <location>
        <begin position="201"/>
        <end position="227"/>
    </location>
</feature>